<dbReference type="GO" id="GO:0006508">
    <property type="term" value="P:proteolysis"/>
    <property type="evidence" value="ECO:0007669"/>
    <property type="project" value="InterPro"/>
</dbReference>
<reference evidence="11" key="2">
    <citation type="submission" date="2020-11" db="EMBL/GenBank/DDBJ databases">
        <authorList>
            <person name="McCartney M.A."/>
            <person name="Auch B."/>
            <person name="Kono T."/>
            <person name="Mallez S."/>
            <person name="Becker A."/>
            <person name="Gohl D.M."/>
            <person name="Silverstein K.A.T."/>
            <person name="Koren S."/>
            <person name="Bechman K.B."/>
            <person name="Herman A."/>
            <person name="Abrahante J.E."/>
            <person name="Garbe J."/>
        </authorList>
    </citation>
    <scope>NUCLEOTIDE SEQUENCE</scope>
    <source>
        <strain evidence="11">Duluth1</strain>
        <tissue evidence="11">Whole animal</tissue>
    </source>
</reference>
<dbReference type="Pfam" id="PF00078">
    <property type="entry name" value="RVT_1"/>
    <property type="match status" value="1"/>
</dbReference>
<feature type="compositionally biased region" description="Acidic residues" evidence="8">
    <location>
        <begin position="1304"/>
        <end position="1314"/>
    </location>
</feature>
<evidence type="ECO:0000256" key="5">
    <source>
        <dbReference type="ARBA" id="ARBA00022759"/>
    </source>
</evidence>
<comment type="caution">
    <text evidence="11">The sequence shown here is derived from an EMBL/GenBank/DDBJ whole genome shotgun (WGS) entry which is preliminary data.</text>
</comment>
<dbReference type="Gene3D" id="1.10.340.70">
    <property type="match status" value="1"/>
</dbReference>
<feature type="compositionally biased region" description="Low complexity" evidence="8">
    <location>
        <begin position="221"/>
        <end position="251"/>
    </location>
</feature>
<keyword evidence="12" id="KW-1185">Reference proteome</keyword>
<dbReference type="InterPro" id="IPR001969">
    <property type="entry name" value="Aspartic_peptidase_AS"/>
</dbReference>
<dbReference type="SUPFAM" id="SSF50630">
    <property type="entry name" value="Acid proteases"/>
    <property type="match status" value="1"/>
</dbReference>
<evidence type="ECO:0000256" key="8">
    <source>
        <dbReference type="SAM" id="MobiDB-lite"/>
    </source>
</evidence>
<evidence type="ECO:0000259" key="10">
    <source>
        <dbReference type="PROSITE" id="PS50994"/>
    </source>
</evidence>
<dbReference type="InterPro" id="IPR041373">
    <property type="entry name" value="RT_RNaseH"/>
</dbReference>
<dbReference type="SUPFAM" id="SSF53098">
    <property type="entry name" value="Ribonuclease H-like"/>
    <property type="match status" value="1"/>
</dbReference>
<feature type="domain" description="Reverse transcriptase" evidence="9">
    <location>
        <begin position="505"/>
        <end position="682"/>
    </location>
</feature>
<dbReference type="Gene3D" id="4.10.60.10">
    <property type="entry name" value="Zinc finger, CCHC-type"/>
    <property type="match status" value="1"/>
</dbReference>
<dbReference type="Pfam" id="PF17917">
    <property type="entry name" value="RT_RNaseH"/>
    <property type="match status" value="1"/>
</dbReference>
<feature type="region of interest" description="Disordered" evidence="8">
    <location>
        <begin position="1"/>
        <end position="25"/>
    </location>
</feature>
<proteinExistence type="predicted"/>
<evidence type="ECO:0000256" key="1">
    <source>
        <dbReference type="ARBA" id="ARBA00012493"/>
    </source>
</evidence>
<dbReference type="FunFam" id="3.30.70.270:FF:000026">
    <property type="entry name" value="Transposon Ty3-G Gag-Pol polyprotein"/>
    <property type="match status" value="1"/>
</dbReference>
<evidence type="ECO:0000256" key="7">
    <source>
        <dbReference type="ARBA" id="ARBA00022918"/>
    </source>
</evidence>
<dbReference type="InterPro" id="IPR000477">
    <property type="entry name" value="RT_dom"/>
</dbReference>
<keyword evidence="7" id="KW-0695">RNA-directed DNA polymerase</keyword>
<keyword evidence="5" id="KW-0255">Endonuclease</keyword>
<dbReference type="InterPro" id="IPR001584">
    <property type="entry name" value="Integrase_cat-core"/>
</dbReference>
<dbReference type="PROSITE" id="PS00141">
    <property type="entry name" value="ASP_PROTEASE"/>
    <property type="match status" value="1"/>
</dbReference>
<dbReference type="InterPro" id="IPR050951">
    <property type="entry name" value="Retrovirus_Pol_polyprotein"/>
</dbReference>
<feature type="compositionally biased region" description="Polar residues" evidence="8">
    <location>
        <begin position="1327"/>
        <end position="1337"/>
    </location>
</feature>
<dbReference type="InterPro" id="IPR043128">
    <property type="entry name" value="Rev_trsase/Diguanyl_cyclase"/>
</dbReference>
<name>A0A9D4BKD5_DREPO</name>
<dbReference type="GO" id="GO:0003964">
    <property type="term" value="F:RNA-directed DNA polymerase activity"/>
    <property type="evidence" value="ECO:0007669"/>
    <property type="project" value="UniProtKB-KW"/>
</dbReference>
<dbReference type="GO" id="GO:0015074">
    <property type="term" value="P:DNA integration"/>
    <property type="evidence" value="ECO:0007669"/>
    <property type="project" value="InterPro"/>
</dbReference>
<dbReference type="FunFam" id="1.10.340.70:FF:000003">
    <property type="entry name" value="Protein CBG25708"/>
    <property type="match status" value="1"/>
</dbReference>
<dbReference type="PANTHER" id="PTHR37984">
    <property type="entry name" value="PROTEIN CBG26694"/>
    <property type="match status" value="1"/>
</dbReference>
<dbReference type="GO" id="GO:0003676">
    <property type="term" value="F:nucleic acid binding"/>
    <property type="evidence" value="ECO:0007669"/>
    <property type="project" value="InterPro"/>
</dbReference>
<dbReference type="InterPro" id="IPR012337">
    <property type="entry name" value="RNaseH-like_sf"/>
</dbReference>
<evidence type="ECO:0000313" key="11">
    <source>
        <dbReference type="EMBL" id="KAH3699199.1"/>
    </source>
</evidence>
<dbReference type="InterPro" id="IPR021109">
    <property type="entry name" value="Peptidase_aspartic_dom_sf"/>
</dbReference>
<dbReference type="GO" id="GO:0004190">
    <property type="term" value="F:aspartic-type endopeptidase activity"/>
    <property type="evidence" value="ECO:0007669"/>
    <property type="project" value="InterPro"/>
</dbReference>
<dbReference type="Gene3D" id="3.30.420.10">
    <property type="entry name" value="Ribonuclease H-like superfamily/Ribonuclease H"/>
    <property type="match status" value="1"/>
</dbReference>
<keyword evidence="3" id="KW-0548">Nucleotidyltransferase</keyword>
<sequence length="1362" mass="152441">MANLPPFPSFNIHDSGDTSNSSSNSAGVRWRKWTEKLDNLICALDIDIDKRKKALLLHYCGEECFDIYDSFTDEQKGVGSTKTVQNENGDNIETPDEYGKLCSSFKNYFTPKQNLTYEIYKFRQSKQESGESIDTFYTRLRTLAATCEFHNKDTEILNQVIQGCTSTRIRRRALRDNFTLDRLIEEARALEVSEVRASDMEGRQAANANAIHTIPGGSRGRGVSSRGRGVSSRGRGVSSSGRSVSSRGRGSYNNPSQASRTGTDCRNCGGKHVDRKCPAFGKKCHHCGKLNHFQTVCRSRLQHVNYTEASTSEATQNSSSDESVFNLCCTNSSIPSVCVNIFNSDVKFLIDTGSSVNIMNENIYNNMSSKPSLQQPVPLIFAYGASQPLDVKGYFRTTINYKGKTVTADMYVVGNTDSRQSSCLLGAKTAQALDIVQFAFSSFAASSSIPDQYPSLFDGKMGKIEGISVKLHIDHDVPPVTQRHRRIPFHVRKDVEDELKRLEDLDVIEPISGPTPWVSPVVVVPKKSKGVRVCIDMREANKAISREKHPMPTVEELMSDLNSSTVFSKLDLSNAYHQLELDESSRYITTFVTHVGLRRYKRLLFGVNAASEIFQKTVADLLADIPGAKNLADDIIIHGKSQSDHDRALSLTLERLNRCGAKLNRDKCVFSVNKISFFGHVFSDTGVSADPEKIKAIVGHSAPQNPAEVRSFLGMTQYVSRYIPHYATMTEPLRRLTRQDVPWDWSSDAQNAFDSLRSALSSTKVMAYFDQNKSTEVLVDASPVGVGAILTQEGRVICYGSRALTDVEQRYSQTDREMLAVVYGVEHFHLYLFASEFKVITDHKPLLGLVNSRKPASARIERWRLRLMPYQFTLEYRPGKDDLNPADYMSRHPFTKPKRDNAAEAHVAFIVQKAVPKAMSLQEIQTATREDATLQKVMTAIQSGNWSHSDCTSFVRFRDEFSIVDGVILRDHRIVVPTSLQQHVVEIAHHTHQGMVKTKQLVREKVWFPGIDKMVEDAVRSCIPCQASYPGPNKREPICPTKLPSKPWEEVAVDFAGPFPSGQYLLVVMDEHSRFPEVEIVYSTAARVVVPRLKSIFARQGFPSVLKSDNGPPFQGQEFAEFASTCGFKHRRITPLWPEANGTVERFMATLNKFVRAAVAANRDWRDELHDFLMHYRATPHASTQISPFEALVGRKMSMGLPEISKPVYPVSVSTRLAINDANSKQKMKQYADSRRHTSPCTLIAGDQVLVKQRKVDKLTPPYNPDPYTVKERRGSMVIADRNGHTITRNSSHFRPVYASIPDPDPDPEGEPESIVECPVPQLPDLGSSQSDLSPTMTPVPLRRNPPRAAGMPKRLCDFELT</sequence>
<dbReference type="Gene3D" id="3.10.10.10">
    <property type="entry name" value="HIV Type 1 Reverse Transcriptase, subunit A, domain 1"/>
    <property type="match status" value="1"/>
</dbReference>
<dbReference type="CDD" id="cd01647">
    <property type="entry name" value="RT_LTR"/>
    <property type="match status" value="1"/>
</dbReference>
<dbReference type="Gene3D" id="3.30.70.270">
    <property type="match status" value="2"/>
</dbReference>
<dbReference type="Gene3D" id="2.40.70.10">
    <property type="entry name" value="Acid Proteases"/>
    <property type="match status" value="1"/>
</dbReference>
<dbReference type="PROSITE" id="PS50878">
    <property type="entry name" value="RT_POL"/>
    <property type="match status" value="1"/>
</dbReference>
<evidence type="ECO:0000259" key="9">
    <source>
        <dbReference type="PROSITE" id="PS50878"/>
    </source>
</evidence>
<dbReference type="Pfam" id="PF00665">
    <property type="entry name" value="rve"/>
    <property type="match status" value="1"/>
</dbReference>
<dbReference type="InterPro" id="IPR036397">
    <property type="entry name" value="RNaseH_sf"/>
</dbReference>
<keyword evidence="2" id="KW-0808">Transferase</keyword>
<dbReference type="InterPro" id="IPR041588">
    <property type="entry name" value="Integrase_H2C2"/>
</dbReference>
<accession>A0A9D4BKD5</accession>
<dbReference type="PANTHER" id="PTHR37984:SF11">
    <property type="entry name" value="INTEGRASE CATALYTIC DOMAIN-CONTAINING PROTEIN"/>
    <property type="match status" value="1"/>
</dbReference>
<dbReference type="FunFam" id="3.10.10.10:FF:000003">
    <property type="entry name" value="Retrovirus-related Pol polyprotein from transposon 297-like Protein"/>
    <property type="match status" value="1"/>
</dbReference>
<feature type="domain" description="Integrase catalytic" evidence="10">
    <location>
        <begin position="1043"/>
        <end position="1196"/>
    </location>
</feature>
<reference evidence="11" key="1">
    <citation type="journal article" date="2019" name="bioRxiv">
        <title>The Genome of the Zebra Mussel, Dreissena polymorpha: A Resource for Invasive Species Research.</title>
        <authorList>
            <person name="McCartney M.A."/>
            <person name="Auch B."/>
            <person name="Kono T."/>
            <person name="Mallez S."/>
            <person name="Zhang Y."/>
            <person name="Obille A."/>
            <person name="Becker A."/>
            <person name="Abrahante J.E."/>
            <person name="Garbe J."/>
            <person name="Badalamenti J.P."/>
            <person name="Herman A."/>
            <person name="Mangelson H."/>
            <person name="Liachko I."/>
            <person name="Sullivan S."/>
            <person name="Sone E.D."/>
            <person name="Koren S."/>
            <person name="Silverstein K.A.T."/>
            <person name="Beckman K.B."/>
            <person name="Gohl D.M."/>
        </authorList>
    </citation>
    <scope>NUCLEOTIDE SEQUENCE</scope>
    <source>
        <strain evidence="11">Duluth1</strain>
        <tissue evidence="11">Whole animal</tissue>
    </source>
</reference>
<dbReference type="FunFam" id="3.30.420.10:FF:000063">
    <property type="entry name" value="Retrovirus-related Pol polyprotein from transposon 297-like Protein"/>
    <property type="match status" value="1"/>
</dbReference>
<feature type="region of interest" description="Disordered" evidence="8">
    <location>
        <begin position="1295"/>
        <end position="1362"/>
    </location>
</feature>
<dbReference type="CDD" id="cd09274">
    <property type="entry name" value="RNase_HI_RT_Ty3"/>
    <property type="match status" value="1"/>
</dbReference>
<evidence type="ECO:0000256" key="3">
    <source>
        <dbReference type="ARBA" id="ARBA00022695"/>
    </source>
</evidence>
<dbReference type="InterPro" id="IPR043502">
    <property type="entry name" value="DNA/RNA_pol_sf"/>
</dbReference>
<dbReference type="GO" id="GO:0004519">
    <property type="term" value="F:endonuclease activity"/>
    <property type="evidence" value="ECO:0007669"/>
    <property type="project" value="UniProtKB-KW"/>
</dbReference>
<dbReference type="PROSITE" id="PS50994">
    <property type="entry name" value="INTEGRASE"/>
    <property type="match status" value="1"/>
</dbReference>
<dbReference type="SUPFAM" id="SSF56672">
    <property type="entry name" value="DNA/RNA polymerases"/>
    <property type="match status" value="1"/>
</dbReference>
<keyword evidence="4" id="KW-0540">Nuclease</keyword>
<feature type="region of interest" description="Disordered" evidence="8">
    <location>
        <begin position="208"/>
        <end position="265"/>
    </location>
</feature>
<feature type="compositionally biased region" description="Polar residues" evidence="8">
    <location>
        <begin position="252"/>
        <end position="264"/>
    </location>
</feature>
<protein>
    <recommendedName>
        <fullName evidence="1">RNA-directed DNA polymerase</fullName>
        <ecNumber evidence="1">2.7.7.49</ecNumber>
    </recommendedName>
</protein>
<evidence type="ECO:0000313" key="12">
    <source>
        <dbReference type="Proteomes" id="UP000828390"/>
    </source>
</evidence>
<dbReference type="EC" id="2.7.7.49" evidence="1"/>
<evidence type="ECO:0000256" key="4">
    <source>
        <dbReference type="ARBA" id="ARBA00022722"/>
    </source>
</evidence>
<keyword evidence="6" id="KW-0378">Hydrolase</keyword>
<evidence type="ECO:0000256" key="2">
    <source>
        <dbReference type="ARBA" id="ARBA00022679"/>
    </source>
</evidence>
<gene>
    <name evidence="11" type="ORF">DPMN_074153</name>
</gene>
<dbReference type="EMBL" id="JAIWYP010000015">
    <property type="protein sequence ID" value="KAH3699199.1"/>
    <property type="molecule type" value="Genomic_DNA"/>
</dbReference>
<evidence type="ECO:0000256" key="6">
    <source>
        <dbReference type="ARBA" id="ARBA00022801"/>
    </source>
</evidence>
<organism evidence="11 12">
    <name type="scientific">Dreissena polymorpha</name>
    <name type="common">Zebra mussel</name>
    <name type="synonym">Mytilus polymorpha</name>
    <dbReference type="NCBI Taxonomy" id="45954"/>
    <lineage>
        <taxon>Eukaryota</taxon>
        <taxon>Metazoa</taxon>
        <taxon>Spiralia</taxon>
        <taxon>Lophotrochozoa</taxon>
        <taxon>Mollusca</taxon>
        <taxon>Bivalvia</taxon>
        <taxon>Autobranchia</taxon>
        <taxon>Heteroconchia</taxon>
        <taxon>Euheterodonta</taxon>
        <taxon>Imparidentia</taxon>
        <taxon>Neoheterodontei</taxon>
        <taxon>Myida</taxon>
        <taxon>Dreissenoidea</taxon>
        <taxon>Dreissenidae</taxon>
        <taxon>Dreissena</taxon>
    </lineage>
</organism>
<dbReference type="Pfam" id="PF17921">
    <property type="entry name" value="Integrase_H2C2"/>
    <property type="match status" value="1"/>
</dbReference>
<dbReference type="Proteomes" id="UP000828390">
    <property type="component" value="Unassembled WGS sequence"/>
</dbReference>